<evidence type="ECO:0000256" key="8">
    <source>
        <dbReference type="SAM" id="MobiDB-lite"/>
    </source>
</evidence>
<dbReference type="Proteomes" id="UP000198122">
    <property type="component" value="Unassembled WGS sequence"/>
</dbReference>
<dbReference type="InterPro" id="IPR035906">
    <property type="entry name" value="MetI-like_sf"/>
</dbReference>
<dbReference type="GO" id="GO:0055085">
    <property type="term" value="P:transmembrane transport"/>
    <property type="evidence" value="ECO:0007669"/>
    <property type="project" value="InterPro"/>
</dbReference>
<dbReference type="PANTHER" id="PTHR43386">
    <property type="entry name" value="OLIGOPEPTIDE TRANSPORT SYSTEM PERMEASE PROTEIN APPC"/>
    <property type="match status" value="1"/>
</dbReference>
<dbReference type="RefSeq" id="WP_234994402.1">
    <property type="nucleotide sequence ID" value="NZ_FYEZ01000003.1"/>
</dbReference>
<keyword evidence="11" id="KW-1185">Reference proteome</keyword>
<feature type="transmembrane region" description="Helical" evidence="7">
    <location>
        <begin position="198"/>
        <end position="219"/>
    </location>
</feature>
<evidence type="ECO:0000256" key="6">
    <source>
        <dbReference type="ARBA" id="ARBA00023136"/>
    </source>
</evidence>
<dbReference type="CDD" id="cd06261">
    <property type="entry name" value="TM_PBP2"/>
    <property type="match status" value="1"/>
</dbReference>
<keyword evidence="4 7" id="KW-0812">Transmembrane</keyword>
<dbReference type="Gene3D" id="1.10.3720.10">
    <property type="entry name" value="MetI-like"/>
    <property type="match status" value="1"/>
</dbReference>
<evidence type="ECO:0000256" key="5">
    <source>
        <dbReference type="ARBA" id="ARBA00022989"/>
    </source>
</evidence>
<keyword evidence="2 7" id="KW-0813">Transport</keyword>
<feature type="transmembrane region" description="Helical" evidence="7">
    <location>
        <begin position="30"/>
        <end position="48"/>
    </location>
</feature>
<feature type="transmembrane region" description="Helical" evidence="7">
    <location>
        <begin position="134"/>
        <end position="158"/>
    </location>
</feature>
<evidence type="ECO:0000313" key="11">
    <source>
        <dbReference type="Proteomes" id="UP000198122"/>
    </source>
</evidence>
<accession>A0A212U5R3</accession>
<reference evidence="10 11" key="1">
    <citation type="submission" date="2017-06" db="EMBL/GenBank/DDBJ databases">
        <authorList>
            <person name="Kim H.J."/>
            <person name="Triplett B.A."/>
        </authorList>
    </citation>
    <scope>NUCLEOTIDE SEQUENCE [LARGE SCALE GENOMIC DNA]</scope>
    <source>
        <strain evidence="10 11">DSM 22179</strain>
    </source>
</reference>
<evidence type="ECO:0000313" key="10">
    <source>
        <dbReference type="EMBL" id="SNC73577.1"/>
    </source>
</evidence>
<comment type="subcellular location">
    <subcellularLocation>
        <location evidence="1 7">Cell membrane</location>
        <topology evidence="1 7">Multi-pass membrane protein</topology>
    </subcellularLocation>
</comment>
<evidence type="ECO:0000256" key="7">
    <source>
        <dbReference type="RuleBase" id="RU363032"/>
    </source>
</evidence>
<keyword evidence="5 7" id="KW-1133">Transmembrane helix</keyword>
<evidence type="ECO:0000256" key="2">
    <source>
        <dbReference type="ARBA" id="ARBA00022448"/>
    </source>
</evidence>
<dbReference type="GO" id="GO:0005886">
    <property type="term" value="C:plasma membrane"/>
    <property type="evidence" value="ECO:0007669"/>
    <property type="project" value="UniProtKB-SubCell"/>
</dbReference>
<name>A0A212U5R3_9MICO</name>
<evidence type="ECO:0000256" key="1">
    <source>
        <dbReference type="ARBA" id="ARBA00004651"/>
    </source>
</evidence>
<dbReference type="Pfam" id="PF00528">
    <property type="entry name" value="BPD_transp_1"/>
    <property type="match status" value="1"/>
</dbReference>
<feature type="transmembrane region" description="Helical" evidence="7">
    <location>
        <begin position="89"/>
        <end position="114"/>
    </location>
</feature>
<dbReference type="PANTHER" id="PTHR43386:SF23">
    <property type="entry name" value="ABC TRANSPORTER"/>
    <property type="match status" value="1"/>
</dbReference>
<feature type="domain" description="ABC transmembrane type-1" evidence="9">
    <location>
        <begin position="85"/>
        <end position="275"/>
    </location>
</feature>
<dbReference type="EMBL" id="FYEZ01000003">
    <property type="protein sequence ID" value="SNC73577.1"/>
    <property type="molecule type" value="Genomic_DNA"/>
</dbReference>
<dbReference type="InterPro" id="IPR050366">
    <property type="entry name" value="BP-dependent_transpt_permease"/>
</dbReference>
<dbReference type="InterPro" id="IPR000515">
    <property type="entry name" value="MetI-like"/>
</dbReference>
<dbReference type="AlphaFoldDB" id="A0A212U5R3"/>
<protein>
    <submittedName>
        <fullName evidence="10">Peptide/nickel transport system permease protein</fullName>
    </submittedName>
</protein>
<organism evidence="10 11">
    <name type="scientific">Kytococcus aerolatus</name>
    <dbReference type="NCBI Taxonomy" id="592308"/>
    <lineage>
        <taxon>Bacteria</taxon>
        <taxon>Bacillati</taxon>
        <taxon>Actinomycetota</taxon>
        <taxon>Actinomycetes</taxon>
        <taxon>Micrococcales</taxon>
        <taxon>Kytococcaceae</taxon>
        <taxon>Kytococcus</taxon>
    </lineage>
</organism>
<keyword evidence="3" id="KW-1003">Cell membrane</keyword>
<sequence length="292" mass="30179">MPEDTQPVTPRPVRDHRMGRAGTLPTGTRAPLAVLAGLVLLAALLPLLRPAGVDLGQALSAPSATHWLGTDHTGRDLLSRTAEALRVSLTIAAVSALASVVIGVLVGTAAASLGRWPDALLMRSGDAVAALPHLVLGLVVVALFPGSMLAIIASIALTHWPTVARLVRAEALAVRRSEYVDAARLAGASRWEVVRHHLLPAALPQALLAVVLFIPHAVFHESTLSFLGVGLQPSKASLGTLLAQARSDLLLGAWWTLAAPALALTVTTLAVGALGRSLTDRMRATTGAEAGA</sequence>
<feature type="transmembrane region" description="Helical" evidence="7">
    <location>
        <begin position="252"/>
        <end position="274"/>
    </location>
</feature>
<dbReference type="PROSITE" id="PS50928">
    <property type="entry name" value="ABC_TM1"/>
    <property type="match status" value="1"/>
</dbReference>
<comment type="similarity">
    <text evidence="7">Belongs to the binding-protein-dependent transport system permease family.</text>
</comment>
<keyword evidence="6 7" id="KW-0472">Membrane</keyword>
<evidence type="ECO:0000256" key="4">
    <source>
        <dbReference type="ARBA" id="ARBA00022692"/>
    </source>
</evidence>
<evidence type="ECO:0000256" key="3">
    <source>
        <dbReference type="ARBA" id="ARBA00022475"/>
    </source>
</evidence>
<gene>
    <name evidence="10" type="ORF">SAMN05445756_2035</name>
</gene>
<feature type="region of interest" description="Disordered" evidence="8">
    <location>
        <begin position="1"/>
        <end position="24"/>
    </location>
</feature>
<dbReference type="SUPFAM" id="SSF161098">
    <property type="entry name" value="MetI-like"/>
    <property type="match status" value="1"/>
</dbReference>
<proteinExistence type="inferred from homology"/>
<evidence type="ECO:0000259" key="9">
    <source>
        <dbReference type="PROSITE" id="PS50928"/>
    </source>
</evidence>